<comment type="caution">
    <text evidence="1">The sequence shown here is derived from an EMBL/GenBank/DDBJ whole genome shotgun (WGS) entry which is preliminary data.</text>
</comment>
<keyword evidence="2" id="KW-1185">Reference proteome</keyword>
<dbReference type="OrthoDB" id="2195826at2759"/>
<protein>
    <submittedName>
        <fullName evidence="1">Uncharacterized protein</fullName>
    </submittedName>
</protein>
<reference evidence="1 2" key="1">
    <citation type="journal article" date="2017" name="Environ. Microbiol.">
        <title>Decay of the glycolytic pathway and adaptation to intranuclear parasitism within Enterocytozoonidae microsporidia.</title>
        <authorList>
            <person name="Wiredu Boakye D."/>
            <person name="Jaroenlak P."/>
            <person name="Prachumwat A."/>
            <person name="Williams T.A."/>
            <person name="Bateman K.S."/>
            <person name="Itsathitphaisarn O."/>
            <person name="Sritunyalucksana K."/>
            <person name="Paszkiewicz K.H."/>
            <person name="Moore K.A."/>
            <person name="Stentiford G.D."/>
            <person name="Williams B.A."/>
        </authorList>
    </citation>
    <scope>NUCLEOTIDE SEQUENCE [LARGE SCALE GENOMIC DNA]</scope>
    <source>
        <strain evidence="1 2">GB1</strain>
    </source>
</reference>
<gene>
    <name evidence="1" type="ORF">ECANGB1_1611</name>
</gene>
<dbReference type="AlphaFoldDB" id="A0A1Y1S6W0"/>
<dbReference type="EMBL" id="LWDP01000051">
    <property type="protein sequence ID" value="ORD93752.1"/>
    <property type="molecule type" value="Genomic_DNA"/>
</dbReference>
<organism evidence="1 2">
    <name type="scientific">Enterospora canceri</name>
    <dbReference type="NCBI Taxonomy" id="1081671"/>
    <lineage>
        <taxon>Eukaryota</taxon>
        <taxon>Fungi</taxon>
        <taxon>Fungi incertae sedis</taxon>
        <taxon>Microsporidia</taxon>
        <taxon>Enterocytozoonidae</taxon>
        <taxon>Enterospora</taxon>
    </lineage>
</organism>
<proteinExistence type="predicted"/>
<dbReference type="InterPro" id="IPR015943">
    <property type="entry name" value="WD40/YVTN_repeat-like_dom_sf"/>
</dbReference>
<name>A0A1Y1S6W0_9MICR</name>
<dbReference type="SUPFAM" id="SSF50998">
    <property type="entry name" value="Quinoprotein alcohol dehydrogenase-like"/>
    <property type="match status" value="1"/>
</dbReference>
<dbReference type="InterPro" id="IPR036322">
    <property type="entry name" value="WD40_repeat_dom_sf"/>
</dbReference>
<dbReference type="Proteomes" id="UP000192639">
    <property type="component" value="Unassembled WGS sequence"/>
</dbReference>
<dbReference type="InterPro" id="IPR011047">
    <property type="entry name" value="Quinoprotein_ADH-like_sf"/>
</dbReference>
<sequence>MHVDLIESSCTNSIMPTVYTSNNDLFIYSSQTKLHVFNKQTSTESQYNFDNISALLIQNDQLYVCTNCISIFNISSMQLINTINMSRTQITAVAVDETRICVSKTDMKIILYRSNNCDKIATYSTEFIPERIMLGRLYFGAYNGDNAVVYNYKGSRIFERKNSEEEIDLVEERGEDVVIQSGNKAYYVIEQKKEDCSEMVQNTTNNIRDDGKILSFNENMTGMVVWNNMVVTSTNDGELRFAEKLGSIFESIKVVEIGANKLISCMKCIDNKLMISVENKLYEMDQNYALNVIMEAEDEIVEFDCESEKVAVGLRNNTVVLNNSILVGLDNSITFIKFTCGHLAVGCADSHVYFYKKSSLSHTIPINKPISVYSTDKFIMIGGHRHVKILGHDLVELKAYGIKRPAVNCYIWNNEYFVAFTDIVKVFNKEKQVVWYNYNLPNAWYITDNADTNSIIVGNSQQIKVLQFVKRSIPSKAEMVKLKEMHLIKSNWVELMKVEEDERKEFQLLYKEYNKAILKNVNDIGEMLVKNGQIKDTEMFNRVLGEVKYDKKYRERVLRIIGKQKGAIGRIIREMEESNGFIGKND</sequence>
<dbReference type="Gene3D" id="2.130.10.10">
    <property type="entry name" value="YVTN repeat-like/Quinoprotein amine dehydrogenase"/>
    <property type="match status" value="1"/>
</dbReference>
<evidence type="ECO:0000313" key="1">
    <source>
        <dbReference type="EMBL" id="ORD93752.1"/>
    </source>
</evidence>
<dbReference type="VEuPathDB" id="MicrosporidiaDB:ECANGB1_1611"/>
<evidence type="ECO:0000313" key="2">
    <source>
        <dbReference type="Proteomes" id="UP000192639"/>
    </source>
</evidence>
<accession>A0A1Y1S6W0</accession>
<dbReference type="SUPFAM" id="SSF50978">
    <property type="entry name" value="WD40 repeat-like"/>
    <property type="match status" value="1"/>
</dbReference>